<proteinExistence type="predicted"/>
<dbReference type="InterPro" id="IPR018640">
    <property type="entry name" value="DUF2063"/>
</dbReference>
<evidence type="ECO:0000259" key="1">
    <source>
        <dbReference type="Pfam" id="PF09836"/>
    </source>
</evidence>
<dbReference type="AlphaFoldDB" id="A0A6S7B7T7"/>
<dbReference type="RefSeq" id="WP_246257077.1">
    <property type="nucleotide sequence ID" value="NZ_CADIKM010000004.1"/>
</dbReference>
<name>A0A6S7B7T7_9BURK</name>
<dbReference type="Pfam" id="PF09836">
    <property type="entry name" value="DUF2063"/>
    <property type="match status" value="1"/>
</dbReference>
<reference evidence="2 3" key="1">
    <citation type="submission" date="2020-04" db="EMBL/GenBank/DDBJ databases">
        <authorList>
            <person name="De Canck E."/>
        </authorList>
    </citation>
    <scope>NUCLEOTIDE SEQUENCE [LARGE SCALE GENOMIC DNA]</scope>
    <source>
        <strain evidence="2 3">LMG 28138</strain>
    </source>
</reference>
<feature type="domain" description="Putative DNA-binding" evidence="1">
    <location>
        <begin position="21"/>
        <end position="112"/>
    </location>
</feature>
<sequence>MDKRLDQKPARHPMSTRIELLQAAFASALADSRHEPALLDVLVPTDTESERLGLYRGNLQANWRGALANAYPVLCALVGDGYFNALARAYARAHPSGSGDLNRFGDALPDYIERYETDSRFRYFGDIARLEWALHCAYFASDVEPFSAEQWAEFGGERLLEARLCLHPACTAIASPYAVADVWLAHQPGEVFPAEIDAPSWVLVVRPQWRPIVVKQSAAAHAAFVALQRGDSLNDALDAAFGVDAEFDFARQWREWVEMRAVMGVFSE</sequence>
<evidence type="ECO:0000313" key="2">
    <source>
        <dbReference type="EMBL" id="CAB3782053.1"/>
    </source>
</evidence>
<organism evidence="2 3">
    <name type="scientific">Pararobbsia alpina</name>
    <dbReference type="NCBI Taxonomy" id="621374"/>
    <lineage>
        <taxon>Bacteria</taxon>
        <taxon>Pseudomonadati</taxon>
        <taxon>Pseudomonadota</taxon>
        <taxon>Betaproteobacteria</taxon>
        <taxon>Burkholderiales</taxon>
        <taxon>Burkholderiaceae</taxon>
        <taxon>Pararobbsia</taxon>
    </lineage>
</organism>
<dbReference type="EMBL" id="CADIKM010000004">
    <property type="protein sequence ID" value="CAB3782053.1"/>
    <property type="molecule type" value="Genomic_DNA"/>
</dbReference>
<keyword evidence="3" id="KW-1185">Reference proteome</keyword>
<dbReference type="Proteomes" id="UP000494115">
    <property type="component" value="Unassembled WGS sequence"/>
</dbReference>
<protein>
    <recommendedName>
        <fullName evidence="1">Putative DNA-binding domain-containing protein</fullName>
    </recommendedName>
</protein>
<gene>
    <name evidence="2" type="ORF">LMG28138_01428</name>
</gene>
<evidence type="ECO:0000313" key="3">
    <source>
        <dbReference type="Proteomes" id="UP000494115"/>
    </source>
</evidence>
<dbReference type="InterPro" id="IPR044922">
    <property type="entry name" value="DUF2063_N_sf"/>
</dbReference>
<accession>A0A6S7B7T7</accession>
<dbReference type="Gene3D" id="1.10.150.690">
    <property type="entry name" value="DUF2063"/>
    <property type="match status" value="1"/>
</dbReference>